<feature type="transmembrane region" description="Helical" evidence="5">
    <location>
        <begin position="21"/>
        <end position="39"/>
    </location>
</feature>
<dbReference type="PANTHER" id="PTHR32347:SF14">
    <property type="entry name" value="EFFLUX SYSTEM COMPONENT YKNX-RELATED"/>
    <property type="match status" value="1"/>
</dbReference>
<proteinExistence type="inferred from homology"/>
<name>A0A2W5SAX5_CERSP</name>
<evidence type="ECO:0000256" key="1">
    <source>
        <dbReference type="ARBA" id="ARBA00004196"/>
    </source>
</evidence>
<comment type="caution">
    <text evidence="8">The sequence shown here is derived from an EMBL/GenBank/DDBJ whole genome shotgun (WGS) entry which is preliminary data.</text>
</comment>
<keyword evidence="5" id="KW-0472">Membrane</keyword>
<keyword evidence="3 4" id="KW-0175">Coiled coil</keyword>
<feature type="domain" description="CusB-like beta-barrel" evidence="7">
    <location>
        <begin position="243"/>
        <end position="315"/>
    </location>
</feature>
<evidence type="ECO:0000256" key="2">
    <source>
        <dbReference type="ARBA" id="ARBA00009477"/>
    </source>
</evidence>
<dbReference type="EMBL" id="QFQS01000001">
    <property type="protein sequence ID" value="PZR00179.1"/>
    <property type="molecule type" value="Genomic_DNA"/>
</dbReference>
<dbReference type="AlphaFoldDB" id="A0A2W5SAX5"/>
<evidence type="ECO:0000259" key="7">
    <source>
        <dbReference type="Pfam" id="PF25954"/>
    </source>
</evidence>
<feature type="coiled-coil region" evidence="4">
    <location>
        <begin position="116"/>
        <end position="143"/>
    </location>
</feature>
<comment type="similarity">
    <text evidence="2">Belongs to the membrane fusion protein (MFP) (TC 8.A.1) family.</text>
</comment>
<dbReference type="PANTHER" id="PTHR32347">
    <property type="entry name" value="EFFLUX SYSTEM COMPONENT YKNX-RELATED"/>
    <property type="match status" value="1"/>
</dbReference>
<evidence type="ECO:0000313" key="9">
    <source>
        <dbReference type="Proteomes" id="UP000248975"/>
    </source>
</evidence>
<evidence type="ECO:0000313" key="8">
    <source>
        <dbReference type="EMBL" id="PZR00179.1"/>
    </source>
</evidence>
<sequence>MADHPDIARTLAAGRPRRRRPVWILGAIVIAIALGGGLWQASAAKSTAVTYTTEPAVEGPMVVNVTATGTVQPTTEVTVSSELSGTLQSVEVDYNDQIQVGQVLARLDDTKLRAQVENAEASVAAAKASVAQAEATAREALSNYQSQSSLDQRGISTKRDFIGYVAAHERADAAVSIAQADQTLAEANLVLQKTDLEKAVIRSPISGIVLDRTAEVGQIVASSLNAPTLFTLAEDLTRTELLVDIDEADIGRVAVGNEATFTVEAYPGRVFPATITQVRFASETTDGVVTYKAVLSVDNKELLLRPGMTATATITVTQIASALLAPNAALRYAPPQKAEAQRGNSNGLLGLIMPRRPGETRVAVGASNAVWVLRNGAPVRVSVTPGDTDGRNTVLAQGEVSPGDALIVDQTEAK</sequence>
<dbReference type="InterPro" id="IPR050465">
    <property type="entry name" value="UPF0194_transport"/>
</dbReference>
<accession>A0A2W5SAX5</accession>
<dbReference type="Pfam" id="PF25954">
    <property type="entry name" value="Beta-barrel_RND_2"/>
    <property type="match status" value="1"/>
</dbReference>
<evidence type="ECO:0000256" key="5">
    <source>
        <dbReference type="SAM" id="Phobius"/>
    </source>
</evidence>
<evidence type="ECO:0000256" key="4">
    <source>
        <dbReference type="SAM" id="Coils"/>
    </source>
</evidence>
<gene>
    <name evidence="8" type="ORF">DI533_06150</name>
</gene>
<dbReference type="SUPFAM" id="SSF111369">
    <property type="entry name" value="HlyD-like secretion proteins"/>
    <property type="match status" value="1"/>
</dbReference>
<reference evidence="8 9" key="1">
    <citation type="submission" date="2017-08" db="EMBL/GenBank/DDBJ databases">
        <title>Infants hospitalized years apart are colonized by the same room-sourced microbial strains.</title>
        <authorList>
            <person name="Brooks B."/>
            <person name="Olm M.R."/>
            <person name="Firek B.A."/>
            <person name="Baker R."/>
            <person name="Thomas B.C."/>
            <person name="Morowitz M.J."/>
            <person name="Banfield J.F."/>
        </authorList>
    </citation>
    <scope>NUCLEOTIDE SEQUENCE [LARGE SCALE GENOMIC DNA]</scope>
    <source>
        <strain evidence="8">S2_003_000_R2_11</strain>
    </source>
</reference>
<protein>
    <submittedName>
        <fullName evidence="8">Efflux RND transporter periplasmic adaptor subunit</fullName>
    </submittedName>
</protein>
<dbReference type="Gene3D" id="2.40.30.170">
    <property type="match status" value="1"/>
</dbReference>
<dbReference type="Proteomes" id="UP000248975">
    <property type="component" value="Unassembled WGS sequence"/>
</dbReference>
<dbReference type="InterPro" id="IPR006143">
    <property type="entry name" value="RND_pump_MFP"/>
</dbReference>
<dbReference type="GO" id="GO:0016020">
    <property type="term" value="C:membrane"/>
    <property type="evidence" value="ECO:0007669"/>
    <property type="project" value="InterPro"/>
</dbReference>
<dbReference type="GO" id="GO:0022857">
    <property type="term" value="F:transmembrane transporter activity"/>
    <property type="evidence" value="ECO:0007669"/>
    <property type="project" value="InterPro"/>
</dbReference>
<dbReference type="NCBIfam" id="TIGR01730">
    <property type="entry name" value="RND_mfp"/>
    <property type="match status" value="1"/>
</dbReference>
<dbReference type="GO" id="GO:0030313">
    <property type="term" value="C:cell envelope"/>
    <property type="evidence" value="ECO:0007669"/>
    <property type="project" value="UniProtKB-SubCell"/>
</dbReference>
<dbReference type="InterPro" id="IPR058792">
    <property type="entry name" value="Beta-barrel_RND_2"/>
</dbReference>
<keyword evidence="5" id="KW-0812">Transmembrane</keyword>
<dbReference type="InterPro" id="IPR058625">
    <property type="entry name" value="MdtA-like_BSH"/>
</dbReference>
<dbReference type="Gene3D" id="2.40.50.100">
    <property type="match status" value="2"/>
</dbReference>
<organism evidence="8 9">
    <name type="scientific">Cereibacter sphaeroides</name>
    <name type="common">Rhodobacter sphaeroides</name>
    <dbReference type="NCBI Taxonomy" id="1063"/>
    <lineage>
        <taxon>Bacteria</taxon>
        <taxon>Pseudomonadati</taxon>
        <taxon>Pseudomonadota</taxon>
        <taxon>Alphaproteobacteria</taxon>
        <taxon>Rhodobacterales</taxon>
        <taxon>Paracoccaceae</taxon>
        <taxon>Cereibacter</taxon>
    </lineage>
</organism>
<evidence type="ECO:0000259" key="6">
    <source>
        <dbReference type="Pfam" id="PF25917"/>
    </source>
</evidence>
<comment type="subcellular location">
    <subcellularLocation>
        <location evidence="1">Cell envelope</location>
    </subcellularLocation>
</comment>
<evidence type="ECO:0000256" key="3">
    <source>
        <dbReference type="ARBA" id="ARBA00023054"/>
    </source>
</evidence>
<keyword evidence="5" id="KW-1133">Transmembrane helix</keyword>
<feature type="domain" description="Multidrug resistance protein MdtA-like barrel-sandwich hybrid" evidence="6">
    <location>
        <begin position="76"/>
        <end position="227"/>
    </location>
</feature>
<dbReference type="Pfam" id="PF25917">
    <property type="entry name" value="BSH_RND"/>
    <property type="match status" value="1"/>
</dbReference>